<dbReference type="NCBIfam" id="NF009206">
    <property type="entry name" value="PRK12555.1"/>
    <property type="match status" value="1"/>
</dbReference>
<organism evidence="11 12">
    <name type="scientific">Telluria aromaticivorans</name>
    <dbReference type="NCBI Taxonomy" id="2725995"/>
    <lineage>
        <taxon>Bacteria</taxon>
        <taxon>Pseudomonadati</taxon>
        <taxon>Pseudomonadota</taxon>
        <taxon>Betaproteobacteria</taxon>
        <taxon>Burkholderiales</taxon>
        <taxon>Oxalobacteraceae</taxon>
        <taxon>Telluria group</taxon>
        <taxon>Telluria</taxon>
    </lineage>
</organism>
<dbReference type="GO" id="GO:0000156">
    <property type="term" value="F:phosphorelay response regulator activity"/>
    <property type="evidence" value="ECO:0007669"/>
    <property type="project" value="InterPro"/>
</dbReference>
<dbReference type="InterPro" id="IPR035909">
    <property type="entry name" value="CheB_C"/>
</dbReference>
<evidence type="ECO:0000256" key="5">
    <source>
        <dbReference type="ARBA" id="ARBA00039140"/>
    </source>
</evidence>
<feature type="domain" description="Response regulatory" evidence="9">
    <location>
        <begin position="2"/>
        <end position="119"/>
    </location>
</feature>
<accession>A0A7Y2JWU3</accession>
<evidence type="ECO:0000256" key="4">
    <source>
        <dbReference type="ARBA" id="ARBA00022801"/>
    </source>
</evidence>
<evidence type="ECO:0000256" key="1">
    <source>
        <dbReference type="ARBA" id="ARBA00022490"/>
    </source>
</evidence>
<keyword evidence="4 7" id="KW-0378">Hydrolase</keyword>
<keyword evidence="2 7" id="KW-0145">Chemotaxis</keyword>
<dbReference type="GO" id="GO:0008984">
    <property type="term" value="F:protein-glutamate methylesterase activity"/>
    <property type="evidence" value="ECO:0007669"/>
    <property type="project" value="UniProtKB-EC"/>
</dbReference>
<dbReference type="GO" id="GO:0006935">
    <property type="term" value="P:chemotaxis"/>
    <property type="evidence" value="ECO:0007669"/>
    <property type="project" value="UniProtKB-UniRule"/>
</dbReference>
<dbReference type="InterPro" id="IPR011006">
    <property type="entry name" value="CheY-like_superfamily"/>
</dbReference>
<feature type="active site" evidence="7">
    <location>
        <position position="161"/>
    </location>
</feature>
<dbReference type="PROSITE" id="PS50122">
    <property type="entry name" value="CHEB"/>
    <property type="match status" value="1"/>
</dbReference>
<keyword evidence="1" id="KW-0963">Cytoplasm</keyword>
<dbReference type="PROSITE" id="PS50110">
    <property type="entry name" value="RESPONSE_REGULATORY"/>
    <property type="match status" value="1"/>
</dbReference>
<protein>
    <recommendedName>
        <fullName evidence="5">protein-glutamate methylesterase</fullName>
        <ecNumber evidence="5">3.1.1.61</ecNumber>
    </recommendedName>
</protein>
<evidence type="ECO:0000313" key="12">
    <source>
        <dbReference type="Proteomes" id="UP000533905"/>
    </source>
</evidence>
<dbReference type="CDD" id="cd17541">
    <property type="entry name" value="REC_CheB-like"/>
    <property type="match status" value="1"/>
</dbReference>
<comment type="caution">
    <text evidence="11">The sequence shown here is derived from an EMBL/GenBank/DDBJ whole genome shotgun (WGS) entry which is preliminary data.</text>
</comment>
<evidence type="ECO:0000256" key="3">
    <source>
        <dbReference type="ARBA" id="ARBA00022553"/>
    </source>
</evidence>
<comment type="catalytic activity">
    <reaction evidence="6">
        <text>[protein]-L-glutamate 5-O-methyl ester + H2O = L-glutamyl-[protein] + methanol + H(+)</text>
        <dbReference type="Rhea" id="RHEA:23236"/>
        <dbReference type="Rhea" id="RHEA-COMP:10208"/>
        <dbReference type="Rhea" id="RHEA-COMP:10311"/>
        <dbReference type="ChEBI" id="CHEBI:15377"/>
        <dbReference type="ChEBI" id="CHEBI:15378"/>
        <dbReference type="ChEBI" id="CHEBI:17790"/>
        <dbReference type="ChEBI" id="CHEBI:29973"/>
        <dbReference type="ChEBI" id="CHEBI:82795"/>
        <dbReference type="EC" id="3.1.1.61"/>
    </reaction>
</comment>
<dbReference type="GO" id="GO:0008168">
    <property type="term" value="F:methyltransferase activity"/>
    <property type="evidence" value="ECO:0007669"/>
    <property type="project" value="UniProtKB-KW"/>
</dbReference>
<dbReference type="Proteomes" id="UP000533905">
    <property type="component" value="Unassembled WGS sequence"/>
</dbReference>
<dbReference type="GO" id="GO:0005737">
    <property type="term" value="C:cytoplasm"/>
    <property type="evidence" value="ECO:0007669"/>
    <property type="project" value="InterPro"/>
</dbReference>
<dbReference type="InterPro" id="IPR000673">
    <property type="entry name" value="Sig_transdc_resp-reg_Me-estase"/>
</dbReference>
<dbReference type="PIRSF" id="PIRSF000876">
    <property type="entry name" value="RR_chemtxs_CheB"/>
    <property type="match status" value="1"/>
</dbReference>
<evidence type="ECO:0000256" key="6">
    <source>
        <dbReference type="ARBA" id="ARBA00048267"/>
    </source>
</evidence>
<dbReference type="AlphaFoldDB" id="A0A7Y2JWU3"/>
<dbReference type="InterPro" id="IPR008248">
    <property type="entry name" value="CheB-like"/>
</dbReference>
<dbReference type="RefSeq" id="WP_171081697.1">
    <property type="nucleotide sequence ID" value="NZ_JABAIV010000001.1"/>
</dbReference>
<feature type="domain" description="CheB-type methylesterase" evidence="10">
    <location>
        <begin position="149"/>
        <end position="338"/>
    </location>
</feature>
<evidence type="ECO:0000256" key="7">
    <source>
        <dbReference type="PROSITE-ProRule" id="PRU00050"/>
    </source>
</evidence>
<feature type="active site" evidence="7">
    <location>
        <position position="281"/>
    </location>
</feature>
<keyword evidence="11" id="KW-0808">Transferase</keyword>
<dbReference type="CDD" id="cd16432">
    <property type="entry name" value="CheB_Rec"/>
    <property type="match status" value="1"/>
</dbReference>
<sequence length="338" mass="35254">MRIGIANDVILAAEALRRVVTAGTGHQVAWIARTGLDAVRLCAEDRPDLVLMDLNMPGLDGVEATRRIMLASPCAVLVVTGHPHDNVGQVFRALGAGALDVTATPVLAGDGSGAAELLAKIKTIGKLIRFDRTASFAAGAGRGRPHLPAGRIRHLLAIGASTGGPMAIAAILAGWQAPPDTAIVVVQHIDASFAGHFARWLDEQLGMPVRVVAENDVLQGGVVQVAQSNDHLALSAGQRFHYQSEPVDNPYRPSVDVLFGCVASHWAGSATGVLLTGMGRDGAAGLLAMRRAGHATIAQDRASCAVYGMPRAAAEINAATDILPLEKISAAIRDRIRD</sequence>
<reference evidence="11 12" key="1">
    <citation type="submission" date="2020-04" db="EMBL/GenBank/DDBJ databases">
        <title>Massilia sp. nov., a cold adapted bacteria isolated from Arctic soil.</title>
        <authorList>
            <person name="Son J."/>
            <person name="Ka J.-O."/>
        </authorList>
    </citation>
    <scope>NUCLEOTIDE SEQUENCE [LARGE SCALE GENOMIC DNA]</scope>
    <source>
        <strain evidence="11 12">ML15P13</strain>
    </source>
</reference>
<proteinExistence type="predicted"/>
<dbReference type="PANTHER" id="PTHR42872:SF6">
    <property type="entry name" value="PROTEIN-GLUTAMATE METHYLESTERASE_PROTEIN-GLUTAMINE GLUTAMINASE"/>
    <property type="match status" value="1"/>
</dbReference>
<keyword evidence="3 8" id="KW-0597">Phosphoprotein</keyword>
<dbReference type="InterPro" id="IPR001789">
    <property type="entry name" value="Sig_transdc_resp-reg_receiver"/>
</dbReference>
<evidence type="ECO:0000259" key="10">
    <source>
        <dbReference type="PROSITE" id="PS50122"/>
    </source>
</evidence>
<dbReference type="EC" id="3.1.1.61" evidence="5"/>
<keyword evidence="12" id="KW-1185">Reference proteome</keyword>
<feature type="modified residue" description="4-aspartylphosphate" evidence="8">
    <location>
        <position position="53"/>
    </location>
</feature>
<name>A0A7Y2JWU3_9BURK</name>
<dbReference type="Gene3D" id="3.40.50.2300">
    <property type="match status" value="1"/>
</dbReference>
<dbReference type="Pfam" id="PF01339">
    <property type="entry name" value="CheB_methylest"/>
    <property type="match status" value="1"/>
</dbReference>
<dbReference type="Pfam" id="PF00072">
    <property type="entry name" value="Response_reg"/>
    <property type="match status" value="1"/>
</dbReference>
<dbReference type="SUPFAM" id="SSF52738">
    <property type="entry name" value="Methylesterase CheB, C-terminal domain"/>
    <property type="match status" value="1"/>
</dbReference>
<dbReference type="EMBL" id="JABAIV010000001">
    <property type="protein sequence ID" value="NNG22386.1"/>
    <property type="molecule type" value="Genomic_DNA"/>
</dbReference>
<dbReference type="SMART" id="SM00448">
    <property type="entry name" value="REC"/>
    <property type="match status" value="1"/>
</dbReference>
<evidence type="ECO:0000259" key="9">
    <source>
        <dbReference type="PROSITE" id="PS50110"/>
    </source>
</evidence>
<feature type="active site" evidence="7">
    <location>
        <position position="188"/>
    </location>
</feature>
<dbReference type="Gene3D" id="3.40.50.180">
    <property type="entry name" value="Methylesterase CheB, C-terminal domain"/>
    <property type="match status" value="1"/>
</dbReference>
<dbReference type="SUPFAM" id="SSF52172">
    <property type="entry name" value="CheY-like"/>
    <property type="match status" value="1"/>
</dbReference>
<evidence type="ECO:0000256" key="8">
    <source>
        <dbReference type="PROSITE-ProRule" id="PRU00169"/>
    </source>
</evidence>
<dbReference type="PANTHER" id="PTHR42872">
    <property type="entry name" value="PROTEIN-GLUTAMATE METHYLESTERASE/PROTEIN-GLUTAMINE GLUTAMINASE"/>
    <property type="match status" value="1"/>
</dbReference>
<gene>
    <name evidence="11" type="primary">cheB</name>
    <name evidence="11" type="ORF">HGB41_05150</name>
</gene>
<keyword evidence="11" id="KW-0489">Methyltransferase</keyword>
<evidence type="ECO:0000256" key="2">
    <source>
        <dbReference type="ARBA" id="ARBA00022500"/>
    </source>
</evidence>
<dbReference type="GO" id="GO:0032259">
    <property type="term" value="P:methylation"/>
    <property type="evidence" value="ECO:0007669"/>
    <property type="project" value="UniProtKB-KW"/>
</dbReference>
<evidence type="ECO:0000313" key="11">
    <source>
        <dbReference type="EMBL" id="NNG22386.1"/>
    </source>
</evidence>